<keyword evidence="3" id="KW-1185">Reference proteome</keyword>
<dbReference type="Proteomes" id="UP001233999">
    <property type="component" value="Unassembled WGS sequence"/>
</dbReference>
<feature type="compositionally biased region" description="Polar residues" evidence="1">
    <location>
        <begin position="10"/>
        <end position="19"/>
    </location>
</feature>
<gene>
    <name evidence="2" type="ORF">L9F63_000253</name>
</gene>
<dbReference type="AlphaFoldDB" id="A0AAD8AM00"/>
<feature type="non-terminal residue" evidence="2">
    <location>
        <position position="82"/>
    </location>
</feature>
<protein>
    <submittedName>
        <fullName evidence="2">Uncharacterized protein</fullName>
    </submittedName>
</protein>
<evidence type="ECO:0000313" key="3">
    <source>
        <dbReference type="Proteomes" id="UP001233999"/>
    </source>
</evidence>
<organism evidence="2 3">
    <name type="scientific">Diploptera punctata</name>
    <name type="common">Pacific beetle cockroach</name>
    <dbReference type="NCBI Taxonomy" id="6984"/>
    <lineage>
        <taxon>Eukaryota</taxon>
        <taxon>Metazoa</taxon>
        <taxon>Ecdysozoa</taxon>
        <taxon>Arthropoda</taxon>
        <taxon>Hexapoda</taxon>
        <taxon>Insecta</taxon>
        <taxon>Pterygota</taxon>
        <taxon>Neoptera</taxon>
        <taxon>Polyneoptera</taxon>
        <taxon>Dictyoptera</taxon>
        <taxon>Blattodea</taxon>
        <taxon>Blaberoidea</taxon>
        <taxon>Blaberidae</taxon>
        <taxon>Diplopterinae</taxon>
        <taxon>Diploptera</taxon>
    </lineage>
</organism>
<evidence type="ECO:0000313" key="2">
    <source>
        <dbReference type="EMBL" id="KAJ9601599.1"/>
    </source>
</evidence>
<feature type="compositionally biased region" description="Low complexity" evidence="1">
    <location>
        <begin position="65"/>
        <end position="74"/>
    </location>
</feature>
<evidence type="ECO:0000256" key="1">
    <source>
        <dbReference type="SAM" id="MobiDB-lite"/>
    </source>
</evidence>
<accession>A0AAD8AM00</accession>
<reference evidence="2" key="1">
    <citation type="journal article" date="2023" name="IScience">
        <title>Live-bearing cockroach genome reveals convergent evolutionary mechanisms linked to viviparity in insects and beyond.</title>
        <authorList>
            <person name="Fouks B."/>
            <person name="Harrison M.C."/>
            <person name="Mikhailova A.A."/>
            <person name="Marchal E."/>
            <person name="English S."/>
            <person name="Carruthers M."/>
            <person name="Jennings E.C."/>
            <person name="Chiamaka E.L."/>
            <person name="Frigard R.A."/>
            <person name="Pippel M."/>
            <person name="Attardo G.M."/>
            <person name="Benoit J.B."/>
            <person name="Bornberg-Bauer E."/>
            <person name="Tobe S.S."/>
        </authorList>
    </citation>
    <scope>NUCLEOTIDE SEQUENCE</scope>
    <source>
        <strain evidence="2">Stay&amp;Tobe</strain>
    </source>
</reference>
<feature type="compositionally biased region" description="Basic and acidic residues" evidence="1">
    <location>
        <begin position="24"/>
        <end position="38"/>
    </location>
</feature>
<dbReference type="EMBL" id="JASPKZ010000008">
    <property type="protein sequence ID" value="KAJ9601599.1"/>
    <property type="molecule type" value="Genomic_DNA"/>
</dbReference>
<sequence length="82" mass="8832">FNKVPPKKSVGNSNMNNAMAAQKSGEKTTAELETKLAESDLDDSSSSDTSSSSEDDGWTKYRDYSSSTTSSSRSLLPRGLFD</sequence>
<proteinExistence type="predicted"/>
<name>A0AAD8AM00_DIPPU</name>
<feature type="region of interest" description="Disordered" evidence="1">
    <location>
        <begin position="1"/>
        <end position="82"/>
    </location>
</feature>
<feature type="non-terminal residue" evidence="2">
    <location>
        <position position="1"/>
    </location>
</feature>
<reference evidence="2" key="2">
    <citation type="submission" date="2023-05" db="EMBL/GenBank/DDBJ databases">
        <authorList>
            <person name="Fouks B."/>
        </authorList>
    </citation>
    <scope>NUCLEOTIDE SEQUENCE</scope>
    <source>
        <strain evidence="2">Stay&amp;Tobe</strain>
        <tissue evidence="2">Testes</tissue>
    </source>
</reference>
<comment type="caution">
    <text evidence="2">The sequence shown here is derived from an EMBL/GenBank/DDBJ whole genome shotgun (WGS) entry which is preliminary data.</text>
</comment>